<dbReference type="PANTHER" id="PTHR37302:SF1">
    <property type="entry name" value="PROTEIN DINB"/>
    <property type="match status" value="1"/>
</dbReference>
<dbReference type="InterPro" id="IPR034660">
    <property type="entry name" value="DinB/YfiT-like"/>
</dbReference>
<evidence type="ECO:0000256" key="1">
    <source>
        <dbReference type="ARBA" id="ARBA00008635"/>
    </source>
</evidence>
<dbReference type="SUPFAM" id="SSF109854">
    <property type="entry name" value="DinB/YfiT-like putative metalloenzymes"/>
    <property type="match status" value="1"/>
</dbReference>
<evidence type="ECO:0000256" key="3">
    <source>
        <dbReference type="PIRSR" id="PIRSR607837-1"/>
    </source>
</evidence>
<feature type="binding site" evidence="3">
    <location>
        <position position="139"/>
    </location>
    <ligand>
        <name>a divalent metal cation</name>
        <dbReference type="ChEBI" id="CHEBI:60240"/>
    </ligand>
</feature>
<comment type="caution">
    <text evidence="4">The sequence shown here is derived from an EMBL/GenBank/DDBJ whole genome shotgun (WGS) entry which is preliminary data.</text>
</comment>
<gene>
    <name evidence="4" type="ORF">AWM68_18865</name>
</gene>
<comment type="similarity">
    <text evidence="1">Belongs to the DinB family.</text>
</comment>
<dbReference type="Pfam" id="PF05163">
    <property type="entry name" value="DinB"/>
    <property type="match status" value="1"/>
</dbReference>
<evidence type="ECO:0000256" key="2">
    <source>
        <dbReference type="ARBA" id="ARBA00022723"/>
    </source>
</evidence>
<dbReference type="AlphaFoldDB" id="A0A163RZK8"/>
<name>A0A163RZK8_9BACL</name>
<dbReference type="InterPro" id="IPR007837">
    <property type="entry name" value="DinB"/>
</dbReference>
<evidence type="ECO:0000313" key="5">
    <source>
        <dbReference type="Proteomes" id="UP000076567"/>
    </source>
</evidence>
<evidence type="ECO:0000313" key="4">
    <source>
        <dbReference type="EMBL" id="KZE67827.1"/>
    </source>
</evidence>
<organism evidence="4 5">
    <name type="scientific">Fictibacillus phosphorivorans</name>
    <dbReference type="NCBI Taxonomy" id="1221500"/>
    <lineage>
        <taxon>Bacteria</taxon>
        <taxon>Bacillati</taxon>
        <taxon>Bacillota</taxon>
        <taxon>Bacilli</taxon>
        <taxon>Bacillales</taxon>
        <taxon>Fictibacillaceae</taxon>
        <taxon>Fictibacillus</taxon>
    </lineage>
</organism>
<feature type="binding site" evidence="3">
    <location>
        <position position="47"/>
    </location>
    <ligand>
        <name>a divalent metal cation</name>
        <dbReference type="ChEBI" id="CHEBI:60240"/>
    </ligand>
</feature>
<accession>A0A163RZK8</accession>
<sequence>MDKSIQLHQFNLWANNKVFEQLKSLPAEVYRKEVDSVFPTIADVLIHMHQVDYVWLKALKGEKFEDILDSLKSIYQELNESDLHDMQLKFEKMGSDYETFMAQKADLFQETTVHHPHFGTLHSSYADLIQHIVNHGTYHRGHISAILNQQGHKGASTDYIFYLYSLQQQY</sequence>
<feature type="binding site" evidence="3">
    <location>
        <position position="135"/>
    </location>
    <ligand>
        <name>a divalent metal cation</name>
        <dbReference type="ChEBI" id="CHEBI:60240"/>
    </ligand>
</feature>
<reference evidence="5" key="1">
    <citation type="submission" date="2016-01" db="EMBL/GenBank/DDBJ databases">
        <title>Draft genome of Chromobacterium sp. F49.</title>
        <authorList>
            <person name="Hong K.W."/>
        </authorList>
    </citation>
    <scope>NUCLEOTIDE SEQUENCE [LARGE SCALE GENOMIC DNA]</scope>
    <source>
        <strain evidence="5">P7IIIA</strain>
    </source>
</reference>
<dbReference type="RefSeq" id="WP_066239196.1">
    <property type="nucleotide sequence ID" value="NZ_LRFC01000008.1"/>
</dbReference>
<keyword evidence="5" id="KW-1185">Reference proteome</keyword>
<dbReference type="Gene3D" id="1.20.120.450">
    <property type="entry name" value="dinb family like domain"/>
    <property type="match status" value="1"/>
</dbReference>
<dbReference type="Proteomes" id="UP000076567">
    <property type="component" value="Unassembled WGS sequence"/>
</dbReference>
<dbReference type="OrthoDB" id="9811413at2"/>
<protein>
    <recommendedName>
        <fullName evidence="6">Damage-inducible protein DinB</fullName>
    </recommendedName>
</protein>
<proteinExistence type="inferred from homology"/>
<dbReference type="EMBL" id="LRFC01000008">
    <property type="protein sequence ID" value="KZE67827.1"/>
    <property type="molecule type" value="Genomic_DNA"/>
</dbReference>
<dbReference type="GO" id="GO:0046872">
    <property type="term" value="F:metal ion binding"/>
    <property type="evidence" value="ECO:0007669"/>
    <property type="project" value="UniProtKB-KW"/>
</dbReference>
<dbReference type="PANTHER" id="PTHR37302">
    <property type="entry name" value="SLR1116 PROTEIN"/>
    <property type="match status" value="1"/>
</dbReference>
<evidence type="ECO:0008006" key="6">
    <source>
        <dbReference type="Google" id="ProtNLM"/>
    </source>
</evidence>
<keyword evidence="2 3" id="KW-0479">Metal-binding</keyword>